<feature type="region of interest" description="Disordered" evidence="1">
    <location>
        <begin position="480"/>
        <end position="522"/>
    </location>
</feature>
<accession>A0A2S5BD76</accession>
<feature type="compositionally biased region" description="Low complexity" evidence="1">
    <location>
        <begin position="597"/>
        <end position="613"/>
    </location>
</feature>
<sequence length="1381" mass="147428">MLSSGNIRPLPSYDFGRADGPVVTAQAPSLFSVSTRSRPLSTTSGVSLASTTSTSSYTFALDRRRRSAALLELAADDATRLSLQRAEGILRASEDARARDQRRSASLRSRGSFVHDLTRSTGQVTFEIPSSVSSLEELRGGDEDGNRDNVEPSENLRRFSPKRFLLGRPRPPRHAATTKFNTISSPMALAPSPPRNVVSDRPRGRGIDTQNVPRSAAPARSEPARRFGTLPSHFSRLHPPPDDSLSKFSGSSSGSLVGIKGPSREEVTVKLDEKPRRAPKRGFKALRQKLAGTRRGSIEALSKPLRKRGSFASLFGLAGAVPDEASSTDDRQTSSKPATTSASSQQTHSNSGASSHRPSTSISSFATSSASATGSVAASRSSSRLGFFRTLGRRSSLTSGRSSRQSRVSGQIETSSISAPLPLASPQRSYAGPDPTTRATDQAHAKVAQLPVELGPSPLRKKGWLSTWGRSAGGQNVATKRALFEPEGATATGSDGLDGLHRRRPQERPLPRPSAAVEPAPAAPLVKSRAAAFDALAIQTSVPRVRPKIRLGGQLRSKAPSPRHSLQLLVQGVRPLDTVGRTDPTRLNRRASGRAGSGFPSPTSSSSGRSLAPTLDSAGCDSPTSAHCGNRLASQTAGSPLKDSRGLPVRLQQSSGDPSPRKLALGPEHGDDQIGARHPFGGPIRRVRGATTDLAELLGGLDETCDVNTSALDLHQPNLHSDSVAHVGAANGAASGLHDLMVEVDERLSIQLDDMVARGFGDEDGLSTSSESSSSEDSFEEIREPFAPQVPTSDYLAAPFEYTAYRSTGEVTTSGYDMTKSSFEGHYSTAAAALRSMLSGRDETGPPPPVSATLRAFPAPASATLRPDQGWLASPVSPGLSRHEADRPTAGEKMFDRAPEVPLSTLVHSTPSDGGQSFIGHHQPRLSLESLTTSPSPSPAVARRARQSLARYSQDGSSVRPEHAARPESMSSLQSSLHSITGELTSQSLAASTRSTNLSVTSSRSSPCPAPRRRRIPMLTGKPIPLRLSFKFPLPAIRDEDWQHEQVSAPVQPGRPLTSELSLHDALLPPPVLAQESISPQRVPSGPFEAAGPFASASSDRLIELEPAMHSYEWTACTNVDSTRHYCALVYEVETELKRSLTLWPDTDYSREMLACFVIPRTYSAILDFLFASQNRFPSPVSLARLPSFIAPAFENPLQDVDMYSDGSPPASPHSVISPSRYCEAALPGVGRPNMETSAAPLQSPVVKIRPPAARRVLAEKAVNKVLAGPLAQDVGAGTAETALSPFSALPPRLTVLRSRPVCDTAFLGANVTYRRQDQLDAAMRRLEGVGVPEEQRSGGETDDTGVYEAHGEATQELSFTQSPRPTSNRPRQSHRTLLMR</sequence>
<feature type="region of interest" description="Disordered" evidence="1">
    <location>
        <begin position="130"/>
        <end position="159"/>
    </location>
</feature>
<gene>
    <name evidence="2" type="ORF">BMF94_2196</name>
</gene>
<dbReference type="OrthoDB" id="2537107at2759"/>
<feature type="region of interest" description="Disordered" evidence="1">
    <location>
        <begin position="761"/>
        <end position="782"/>
    </location>
</feature>
<feature type="compositionally biased region" description="Basic residues" evidence="1">
    <location>
        <begin position="277"/>
        <end position="287"/>
    </location>
</feature>
<feature type="compositionally biased region" description="Low complexity" evidence="1">
    <location>
        <begin position="394"/>
        <end position="426"/>
    </location>
</feature>
<feature type="compositionally biased region" description="Low complexity" evidence="1">
    <location>
        <begin position="928"/>
        <end position="942"/>
    </location>
</feature>
<feature type="compositionally biased region" description="Basic and acidic residues" evidence="1">
    <location>
        <begin position="1329"/>
        <end position="1340"/>
    </location>
</feature>
<feature type="compositionally biased region" description="Low complexity" evidence="1">
    <location>
        <begin position="767"/>
        <end position="776"/>
    </location>
</feature>
<feature type="compositionally biased region" description="Basic and acidic residues" evidence="1">
    <location>
        <begin position="136"/>
        <end position="157"/>
    </location>
</feature>
<feature type="compositionally biased region" description="Low complexity" evidence="1">
    <location>
        <begin position="513"/>
        <end position="522"/>
    </location>
</feature>
<feature type="region of interest" description="Disordered" evidence="1">
    <location>
        <begin position="321"/>
        <end position="366"/>
    </location>
</feature>
<feature type="compositionally biased region" description="Polar residues" evidence="1">
    <location>
        <begin position="982"/>
        <end position="991"/>
    </location>
</feature>
<feature type="region of interest" description="Disordered" evidence="1">
    <location>
        <begin position="1329"/>
        <end position="1381"/>
    </location>
</feature>
<reference evidence="2 3" key="1">
    <citation type="journal article" date="2018" name="Front. Microbiol.">
        <title>Prospects for Fungal Bioremediation of Acidic Radioactive Waste Sites: Characterization and Genome Sequence of Rhodotorula taiwanensis MD1149.</title>
        <authorList>
            <person name="Tkavc R."/>
            <person name="Matrosova V.Y."/>
            <person name="Grichenko O.E."/>
            <person name="Gostincar C."/>
            <person name="Volpe R.P."/>
            <person name="Klimenkova P."/>
            <person name="Gaidamakova E.K."/>
            <person name="Zhou C.E."/>
            <person name="Stewart B.J."/>
            <person name="Lyman M.G."/>
            <person name="Malfatti S.A."/>
            <person name="Rubinfeld B."/>
            <person name="Courtot M."/>
            <person name="Singh J."/>
            <person name="Dalgard C.L."/>
            <person name="Hamilton T."/>
            <person name="Frey K.G."/>
            <person name="Gunde-Cimerman N."/>
            <person name="Dugan L."/>
            <person name="Daly M.J."/>
        </authorList>
    </citation>
    <scope>NUCLEOTIDE SEQUENCE [LARGE SCALE GENOMIC DNA]</scope>
    <source>
        <strain evidence="2 3">MD1149</strain>
    </source>
</reference>
<feature type="region of interest" description="Disordered" evidence="1">
    <location>
        <begin position="184"/>
        <end position="290"/>
    </location>
</feature>
<evidence type="ECO:0000313" key="2">
    <source>
        <dbReference type="EMBL" id="POY74720.1"/>
    </source>
</evidence>
<evidence type="ECO:0000313" key="3">
    <source>
        <dbReference type="Proteomes" id="UP000237144"/>
    </source>
</evidence>
<feature type="compositionally biased region" description="Low complexity" evidence="1">
    <location>
        <begin position="334"/>
        <end position="351"/>
    </location>
</feature>
<feature type="compositionally biased region" description="Basic and acidic residues" evidence="1">
    <location>
        <begin position="262"/>
        <end position="276"/>
    </location>
</feature>
<feature type="compositionally biased region" description="Low complexity" evidence="1">
    <location>
        <begin position="246"/>
        <end position="261"/>
    </location>
</feature>
<feature type="compositionally biased region" description="Low complexity" evidence="1">
    <location>
        <begin position="992"/>
        <end position="1007"/>
    </location>
</feature>
<feature type="region of interest" description="Disordered" evidence="1">
    <location>
        <begin position="865"/>
        <end position="887"/>
    </location>
</feature>
<feature type="region of interest" description="Disordered" evidence="1">
    <location>
        <begin position="571"/>
        <end position="684"/>
    </location>
</feature>
<feature type="region of interest" description="Disordered" evidence="1">
    <location>
        <begin position="394"/>
        <end position="443"/>
    </location>
</feature>
<feature type="region of interest" description="Disordered" evidence="1">
    <location>
        <begin position="928"/>
        <end position="1016"/>
    </location>
</feature>
<keyword evidence="3" id="KW-1185">Reference proteome</keyword>
<evidence type="ECO:0008006" key="4">
    <source>
        <dbReference type="Google" id="ProtNLM"/>
    </source>
</evidence>
<name>A0A2S5BD76_9BASI</name>
<dbReference type="Proteomes" id="UP000237144">
    <property type="component" value="Unassembled WGS sequence"/>
</dbReference>
<feature type="compositionally biased region" description="Low complexity" evidence="1">
    <location>
        <begin position="969"/>
        <end position="979"/>
    </location>
</feature>
<evidence type="ECO:0000256" key="1">
    <source>
        <dbReference type="SAM" id="MobiDB-lite"/>
    </source>
</evidence>
<proteinExistence type="predicted"/>
<feature type="compositionally biased region" description="Polar residues" evidence="1">
    <location>
        <begin position="622"/>
        <end position="638"/>
    </location>
</feature>
<organism evidence="2 3">
    <name type="scientific">Rhodotorula taiwanensis</name>
    <dbReference type="NCBI Taxonomy" id="741276"/>
    <lineage>
        <taxon>Eukaryota</taxon>
        <taxon>Fungi</taxon>
        <taxon>Dikarya</taxon>
        <taxon>Basidiomycota</taxon>
        <taxon>Pucciniomycotina</taxon>
        <taxon>Microbotryomycetes</taxon>
        <taxon>Sporidiobolales</taxon>
        <taxon>Sporidiobolaceae</taxon>
        <taxon>Rhodotorula</taxon>
    </lineage>
</organism>
<protein>
    <recommendedName>
        <fullName evidence="4">Proteophosphoglycan ppg4</fullName>
    </recommendedName>
</protein>
<dbReference type="EMBL" id="PJQD01000022">
    <property type="protein sequence ID" value="POY74720.1"/>
    <property type="molecule type" value="Genomic_DNA"/>
</dbReference>
<comment type="caution">
    <text evidence="2">The sequence shown here is derived from an EMBL/GenBank/DDBJ whole genome shotgun (WGS) entry which is preliminary data.</text>
</comment>
<feature type="compositionally biased region" description="Polar residues" evidence="1">
    <location>
        <begin position="1356"/>
        <end position="1371"/>
    </location>
</feature>